<dbReference type="GO" id="GO:0009245">
    <property type="term" value="P:lipid A biosynthetic process"/>
    <property type="evidence" value="ECO:0007669"/>
    <property type="project" value="UniProtKB-UniRule"/>
</dbReference>
<evidence type="ECO:0000256" key="11">
    <source>
        <dbReference type="NCBIfam" id="TIGR00215"/>
    </source>
</evidence>
<evidence type="ECO:0000256" key="9">
    <source>
        <dbReference type="ARBA" id="ARBA00023098"/>
    </source>
</evidence>
<evidence type="ECO:0000256" key="8">
    <source>
        <dbReference type="ARBA" id="ARBA00022679"/>
    </source>
</evidence>
<name>A0A8B2NTY8_9HYPH</name>
<dbReference type="GO" id="GO:0016020">
    <property type="term" value="C:membrane"/>
    <property type="evidence" value="ECO:0007669"/>
    <property type="project" value="GOC"/>
</dbReference>
<evidence type="ECO:0000256" key="4">
    <source>
        <dbReference type="ARBA" id="ARBA00020902"/>
    </source>
</evidence>
<dbReference type="NCBIfam" id="TIGR00215">
    <property type="entry name" value="lpxB"/>
    <property type="match status" value="1"/>
</dbReference>
<evidence type="ECO:0000256" key="3">
    <source>
        <dbReference type="ARBA" id="ARBA00012687"/>
    </source>
</evidence>
<keyword evidence="6" id="KW-0441">Lipid A biosynthesis</keyword>
<gene>
    <name evidence="12" type="primary">lpxB</name>
    <name evidence="12" type="ORF">DLJ53_18800</name>
</gene>
<comment type="function">
    <text evidence="1">Condensation of UDP-2,3-diacylglucosamine and 2,3-diacylglucosamine-1-phosphate to form lipid A disaccharide, a precursor of lipid A, a phosphorylated glycolipid that anchors the lipopolysaccharide to the outer membrane of the cell.</text>
</comment>
<sequence>MSGDRPLRIAIIAGEQSGDRLGGALMQALNERRSIEWCGIGAEDMTAAGLEPIFPQDEISVMGIDAIIRQLPRLLRRIREAADAVIAFRPDVLVVIDAPEFNHRVAKRVRRARPEIPIVNYVSPTVWAWRPGRARAMVPYTDLVMALFPFEPAVHERLGGPRCVYVGHPLYERMRSAIGGGDTLLVLPGSRRLEIERLMPSFGEALGKLAPSEPVEVLAVPHLRARIEELASTWPVPVTFRDGSEKLAVFARAKAALAASGTVTMELAAARIPMVVAYKLDIAGRFVKKINRFVRIVTAPSMVLANIVVGRNDIPALLEEEVTADGIAARLAPLLTPGSPERAVQERVFDEFAEAMRVDTSPAETAADAVLSMVPPDIGTRAASAPS</sequence>
<accession>A0A8B2NTY8</accession>
<comment type="catalytic activity">
    <reaction evidence="10">
        <text>a lipid X + a UDP-2-N,3-O-bis[(3R)-3-hydroxyacyl]-alpha-D-glucosamine = a lipid A disaccharide + UDP + H(+)</text>
        <dbReference type="Rhea" id="RHEA:67828"/>
        <dbReference type="ChEBI" id="CHEBI:15378"/>
        <dbReference type="ChEBI" id="CHEBI:58223"/>
        <dbReference type="ChEBI" id="CHEBI:137748"/>
        <dbReference type="ChEBI" id="CHEBI:176338"/>
        <dbReference type="ChEBI" id="CHEBI:176343"/>
        <dbReference type="EC" id="2.4.1.182"/>
    </reaction>
</comment>
<evidence type="ECO:0000256" key="10">
    <source>
        <dbReference type="ARBA" id="ARBA00048975"/>
    </source>
</evidence>
<dbReference type="GO" id="GO:0008915">
    <property type="term" value="F:lipid-A-disaccharide synthase activity"/>
    <property type="evidence" value="ECO:0007669"/>
    <property type="project" value="UniProtKB-UniRule"/>
</dbReference>
<evidence type="ECO:0000256" key="7">
    <source>
        <dbReference type="ARBA" id="ARBA00022676"/>
    </source>
</evidence>
<keyword evidence="13" id="KW-1185">Reference proteome</keyword>
<evidence type="ECO:0000313" key="12">
    <source>
        <dbReference type="EMBL" id="RAH99809.1"/>
    </source>
</evidence>
<dbReference type="EC" id="2.4.1.182" evidence="3 11"/>
<comment type="caution">
    <text evidence="12">The sequence shown here is derived from an EMBL/GenBank/DDBJ whole genome shotgun (WGS) entry which is preliminary data.</text>
</comment>
<dbReference type="InterPro" id="IPR003835">
    <property type="entry name" value="Glyco_trans_19"/>
</dbReference>
<evidence type="ECO:0000256" key="2">
    <source>
        <dbReference type="ARBA" id="ARBA00007868"/>
    </source>
</evidence>
<evidence type="ECO:0000256" key="1">
    <source>
        <dbReference type="ARBA" id="ARBA00002056"/>
    </source>
</evidence>
<dbReference type="PANTHER" id="PTHR30372">
    <property type="entry name" value="LIPID-A-DISACCHARIDE SYNTHASE"/>
    <property type="match status" value="1"/>
</dbReference>
<dbReference type="EMBL" id="QHHQ01000004">
    <property type="protein sequence ID" value="RAH99809.1"/>
    <property type="molecule type" value="Genomic_DNA"/>
</dbReference>
<comment type="similarity">
    <text evidence="2">Belongs to the LpxB family.</text>
</comment>
<dbReference type="PANTHER" id="PTHR30372:SF4">
    <property type="entry name" value="LIPID-A-DISACCHARIDE SYNTHASE, MITOCHONDRIAL-RELATED"/>
    <property type="match status" value="1"/>
</dbReference>
<dbReference type="Pfam" id="PF02684">
    <property type="entry name" value="LpxB"/>
    <property type="match status" value="1"/>
</dbReference>
<keyword evidence="5" id="KW-0444">Lipid biosynthesis</keyword>
<keyword evidence="9" id="KW-0443">Lipid metabolism</keyword>
<evidence type="ECO:0000256" key="6">
    <source>
        <dbReference type="ARBA" id="ARBA00022556"/>
    </source>
</evidence>
<evidence type="ECO:0000313" key="13">
    <source>
        <dbReference type="Proteomes" id="UP000249590"/>
    </source>
</evidence>
<dbReference type="AlphaFoldDB" id="A0A8B2NTY8"/>
<dbReference type="Proteomes" id="UP000249590">
    <property type="component" value="Unassembled WGS sequence"/>
</dbReference>
<protein>
    <recommendedName>
        <fullName evidence="4 11">Lipid-A-disaccharide synthase</fullName>
        <ecNumber evidence="3 11">2.4.1.182</ecNumber>
    </recommendedName>
</protein>
<proteinExistence type="inferred from homology"/>
<reference evidence="12 13" key="1">
    <citation type="submission" date="2018-05" db="EMBL/GenBank/DDBJ databases">
        <title>Acuticoccus sediminis sp. nov., isolated from deep-sea sediment of Indian Ocean.</title>
        <authorList>
            <person name="Liu X."/>
            <person name="Lai Q."/>
            <person name="Du Y."/>
            <person name="Sun F."/>
            <person name="Zhang X."/>
            <person name="Wang S."/>
            <person name="Shao Z."/>
        </authorList>
    </citation>
    <scope>NUCLEOTIDE SEQUENCE [LARGE SCALE GENOMIC DNA]</scope>
    <source>
        <strain evidence="12 13">PTG4-2</strain>
    </source>
</reference>
<keyword evidence="8" id="KW-0808">Transferase</keyword>
<keyword evidence="7" id="KW-0328">Glycosyltransferase</keyword>
<dbReference type="RefSeq" id="WP_111348095.1">
    <property type="nucleotide sequence ID" value="NZ_JAIWKD010000007.1"/>
</dbReference>
<organism evidence="12 13">
    <name type="scientific">Acuticoccus sediminis</name>
    <dbReference type="NCBI Taxonomy" id="2184697"/>
    <lineage>
        <taxon>Bacteria</taxon>
        <taxon>Pseudomonadati</taxon>
        <taxon>Pseudomonadota</taxon>
        <taxon>Alphaproteobacteria</taxon>
        <taxon>Hyphomicrobiales</taxon>
        <taxon>Amorphaceae</taxon>
        <taxon>Acuticoccus</taxon>
    </lineage>
</organism>
<dbReference type="GO" id="GO:0005543">
    <property type="term" value="F:phospholipid binding"/>
    <property type="evidence" value="ECO:0007669"/>
    <property type="project" value="TreeGrafter"/>
</dbReference>
<evidence type="ECO:0000256" key="5">
    <source>
        <dbReference type="ARBA" id="ARBA00022516"/>
    </source>
</evidence>
<dbReference type="SUPFAM" id="SSF53756">
    <property type="entry name" value="UDP-Glycosyltransferase/glycogen phosphorylase"/>
    <property type="match status" value="1"/>
</dbReference>
<dbReference type="OrthoDB" id="9801642at2"/>